<reference evidence="2" key="1">
    <citation type="submission" date="2025-08" db="UniProtKB">
        <authorList>
            <consortium name="RefSeq"/>
        </authorList>
    </citation>
    <scope>IDENTIFICATION</scope>
    <source>
        <strain evidence="2">OHB3-1</strain>
    </source>
</reference>
<dbReference type="PANTHER" id="PTHR33156:SF48">
    <property type="entry name" value="PROTEIN NUCLEAR FUSION DEFECTIVE 6, MITOCHONDRIAL"/>
    <property type="match status" value="1"/>
</dbReference>
<protein>
    <submittedName>
        <fullName evidence="2">Protein NUCLEAR FUSION DEFECTIVE 6, chloroplastic/mitochondrial-like isoform X1</fullName>
    </submittedName>
</protein>
<evidence type="ECO:0000313" key="2">
    <source>
        <dbReference type="RefSeq" id="XP_022136010.1"/>
    </source>
</evidence>
<dbReference type="KEGG" id="mcha:111007816"/>
<keyword evidence="1" id="KW-1185">Reference proteome</keyword>
<dbReference type="InterPro" id="IPR043459">
    <property type="entry name" value="NFD6/NOXY2-like"/>
</dbReference>
<dbReference type="OrthoDB" id="736963at2759"/>
<gene>
    <name evidence="2" type="primary">LOC111007816</name>
</gene>
<dbReference type="GO" id="GO:0005739">
    <property type="term" value="C:mitochondrion"/>
    <property type="evidence" value="ECO:0007669"/>
    <property type="project" value="TreeGrafter"/>
</dbReference>
<dbReference type="PANTHER" id="PTHR33156">
    <property type="entry name" value="OS02G0230000 PROTEIN"/>
    <property type="match status" value="1"/>
</dbReference>
<dbReference type="AlphaFoldDB" id="A0A6J1C2N3"/>
<dbReference type="GeneID" id="111007816"/>
<name>A0A6J1C2N3_MOMCH</name>
<proteinExistence type="predicted"/>
<organism evidence="1 2">
    <name type="scientific">Momordica charantia</name>
    <name type="common">Bitter gourd</name>
    <name type="synonym">Balsam pear</name>
    <dbReference type="NCBI Taxonomy" id="3673"/>
    <lineage>
        <taxon>Eukaryota</taxon>
        <taxon>Viridiplantae</taxon>
        <taxon>Streptophyta</taxon>
        <taxon>Embryophyta</taxon>
        <taxon>Tracheophyta</taxon>
        <taxon>Spermatophyta</taxon>
        <taxon>Magnoliopsida</taxon>
        <taxon>eudicotyledons</taxon>
        <taxon>Gunneridae</taxon>
        <taxon>Pentapetalae</taxon>
        <taxon>rosids</taxon>
        <taxon>fabids</taxon>
        <taxon>Cucurbitales</taxon>
        <taxon>Cucurbitaceae</taxon>
        <taxon>Momordiceae</taxon>
        <taxon>Momordica</taxon>
    </lineage>
</organism>
<evidence type="ECO:0000313" key="1">
    <source>
        <dbReference type="Proteomes" id="UP000504603"/>
    </source>
</evidence>
<sequence>MASSAARAIFRSCSASGFKATSRLATGARAAPARSPFRISTKPSFSQCAVRIPVEMSFCVESMLPFHSATSSALMTSMLSVSPRSYGWLSEGSNFAKAKETIGNKWLSSHCKL</sequence>
<dbReference type="Proteomes" id="UP000504603">
    <property type="component" value="Unplaced"/>
</dbReference>
<accession>A0A6J1C2N3</accession>
<dbReference type="RefSeq" id="XP_022136010.1">
    <property type="nucleotide sequence ID" value="XM_022280318.1"/>
</dbReference>